<evidence type="ECO:0000313" key="1">
    <source>
        <dbReference type="EMBL" id="TFK58898.1"/>
    </source>
</evidence>
<name>A0ACD2ZZ80_9AGAR</name>
<organism evidence="1 2">
    <name type="scientific">Pluteus cervinus</name>
    <dbReference type="NCBI Taxonomy" id="181527"/>
    <lineage>
        <taxon>Eukaryota</taxon>
        <taxon>Fungi</taxon>
        <taxon>Dikarya</taxon>
        <taxon>Basidiomycota</taxon>
        <taxon>Agaricomycotina</taxon>
        <taxon>Agaricomycetes</taxon>
        <taxon>Agaricomycetidae</taxon>
        <taxon>Agaricales</taxon>
        <taxon>Pluteineae</taxon>
        <taxon>Pluteaceae</taxon>
        <taxon>Pluteus</taxon>
    </lineage>
</organism>
<dbReference type="Proteomes" id="UP000308600">
    <property type="component" value="Unassembled WGS sequence"/>
</dbReference>
<protein>
    <submittedName>
        <fullName evidence="1">Uncharacterized protein</fullName>
    </submittedName>
</protein>
<gene>
    <name evidence="1" type="ORF">BDN72DRAFT_884111</name>
</gene>
<dbReference type="EMBL" id="ML209152">
    <property type="protein sequence ID" value="TFK58898.1"/>
    <property type="molecule type" value="Genomic_DNA"/>
</dbReference>
<reference evidence="1 2" key="1">
    <citation type="journal article" date="2019" name="Nat. Ecol. Evol.">
        <title>Megaphylogeny resolves global patterns of mushroom evolution.</title>
        <authorList>
            <person name="Varga T."/>
            <person name="Krizsan K."/>
            <person name="Foldi C."/>
            <person name="Dima B."/>
            <person name="Sanchez-Garcia M."/>
            <person name="Sanchez-Ramirez S."/>
            <person name="Szollosi G.J."/>
            <person name="Szarkandi J.G."/>
            <person name="Papp V."/>
            <person name="Albert L."/>
            <person name="Andreopoulos W."/>
            <person name="Angelini C."/>
            <person name="Antonin V."/>
            <person name="Barry K.W."/>
            <person name="Bougher N.L."/>
            <person name="Buchanan P."/>
            <person name="Buyck B."/>
            <person name="Bense V."/>
            <person name="Catcheside P."/>
            <person name="Chovatia M."/>
            <person name="Cooper J."/>
            <person name="Damon W."/>
            <person name="Desjardin D."/>
            <person name="Finy P."/>
            <person name="Geml J."/>
            <person name="Haridas S."/>
            <person name="Hughes K."/>
            <person name="Justo A."/>
            <person name="Karasinski D."/>
            <person name="Kautmanova I."/>
            <person name="Kiss B."/>
            <person name="Kocsube S."/>
            <person name="Kotiranta H."/>
            <person name="LaButti K.M."/>
            <person name="Lechner B.E."/>
            <person name="Liimatainen K."/>
            <person name="Lipzen A."/>
            <person name="Lukacs Z."/>
            <person name="Mihaltcheva S."/>
            <person name="Morgado L.N."/>
            <person name="Niskanen T."/>
            <person name="Noordeloos M.E."/>
            <person name="Ohm R.A."/>
            <person name="Ortiz-Santana B."/>
            <person name="Ovrebo C."/>
            <person name="Racz N."/>
            <person name="Riley R."/>
            <person name="Savchenko A."/>
            <person name="Shiryaev A."/>
            <person name="Soop K."/>
            <person name="Spirin V."/>
            <person name="Szebenyi C."/>
            <person name="Tomsovsky M."/>
            <person name="Tulloss R.E."/>
            <person name="Uehling J."/>
            <person name="Grigoriev I.V."/>
            <person name="Vagvolgyi C."/>
            <person name="Papp T."/>
            <person name="Martin F.M."/>
            <person name="Miettinen O."/>
            <person name="Hibbett D.S."/>
            <person name="Nagy L.G."/>
        </authorList>
    </citation>
    <scope>NUCLEOTIDE SEQUENCE [LARGE SCALE GENOMIC DNA]</scope>
    <source>
        <strain evidence="1 2">NL-1719</strain>
    </source>
</reference>
<evidence type="ECO:0000313" key="2">
    <source>
        <dbReference type="Proteomes" id="UP000308600"/>
    </source>
</evidence>
<keyword evidence="2" id="KW-1185">Reference proteome</keyword>
<proteinExistence type="predicted"/>
<sequence length="407" mass="45471">MSAFKKLKLDMEAYHEPVLLHLIGVRIPANLQTYGHIRLDVADGDSNHLTVKPHNVYQCKPSKRTVGSEIVFSVDAVISFQGTHFILEIFQLSTLHQHKTITKLAVLLLDILYIMKQSDQEVVQYGTGQVKLDIKKGEESVGILQQVVLSQSLLGSLGQARAAVELLARIGFPLGLPHQTLPAIFNLIQSVVAELKHFDKLQPAIKAILTHMKTALDVVLDYNISSCQKLSFKFENLLQEYNFALQLDIAYFQNKLLLDEISKKAAQNQIKAALKKLHYVEIIAGDQCLADTRVSMLADIKHWAQENKAPVLWLYGPAGTGKSTIAATVASQLKRAERLAAFYTCKRNHEALGNSLQLWKNICYRLAIVHEPFGLRVAEVIMSDPHFGSGGENISDLFDTLFKQPLR</sequence>
<accession>A0ACD2ZZ80</accession>